<dbReference type="GO" id="GO:0009143">
    <property type="term" value="P:nucleoside triphosphate catabolic process"/>
    <property type="evidence" value="ECO:0007669"/>
    <property type="project" value="InterPro"/>
</dbReference>
<comment type="caution">
    <text evidence="1">The sequence shown here is derived from an EMBL/GenBank/DDBJ whole genome shotgun (WGS) entry which is preliminary data.</text>
</comment>
<dbReference type="CDD" id="cd11537">
    <property type="entry name" value="NTP-PPase_RS21-C6_like"/>
    <property type="match status" value="1"/>
</dbReference>
<dbReference type="InterPro" id="IPR025984">
    <property type="entry name" value="DCTPP"/>
</dbReference>
<dbReference type="GO" id="GO:0047429">
    <property type="term" value="F:nucleoside triphosphate diphosphatase activity"/>
    <property type="evidence" value="ECO:0007669"/>
    <property type="project" value="InterPro"/>
</dbReference>
<dbReference type="InterPro" id="IPR052555">
    <property type="entry name" value="dCTP_Pyrophosphatase"/>
</dbReference>
<dbReference type="EMBL" id="JAEQNE010000002">
    <property type="protein sequence ID" value="MBL0391383.1"/>
    <property type="molecule type" value="Genomic_DNA"/>
</dbReference>
<dbReference type="AlphaFoldDB" id="A0A937CT89"/>
<evidence type="ECO:0000313" key="2">
    <source>
        <dbReference type="Proteomes" id="UP000599109"/>
    </source>
</evidence>
<dbReference type="SUPFAM" id="SSF101386">
    <property type="entry name" value="all-alpha NTP pyrophosphatases"/>
    <property type="match status" value="1"/>
</dbReference>
<protein>
    <submittedName>
        <fullName evidence="1">Nucleotide pyrophosphohydrolase</fullName>
    </submittedName>
</protein>
<dbReference type="PANTHER" id="PTHR46523:SF1">
    <property type="entry name" value="DCTP PYROPHOSPHATASE 1"/>
    <property type="match status" value="1"/>
</dbReference>
<keyword evidence="2" id="KW-1185">Reference proteome</keyword>
<sequence length="115" mass="12827">MTDLERLTAAVLRFRDERDWKQFHNPKDVALSLLLEAGEVLEIFQWKDPAGVAEAARARKADLADELADVLSYTLLMAHDLGIDLDAALRAKLEKNALKYPVDKAKGSSGKYTDL</sequence>
<dbReference type="Gene3D" id="1.10.287.1080">
    <property type="entry name" value="MazG-like"/>
    <property type="match status" value="1"/>
</dbReference>
<dbReference type="RefSeq" id="WP_201674020.1">
    <property type="nucleotide sequence ID" value="NZ_JAEQNE010000002.1"/>
</dbReference>
<reference evidence="1 2" key="1">
    <citation type="journal article" date="2017" name="Int. J. Syst. Evol. Microbiol.">
        <title>Ramlibacter monticola sp. nov., isolated from forest soil.</title>
        <authorList>
            <person name="Chaudhary D.K."/>
            <person name="Kim J."/>
        </authorList>
    </citation>
    <scope>NUCLEOTIDE SEQUENCE [LARGE SCALE GENOMIC DNA]</scope>
    <source>
        <strain evidence="1 2">KACC 19175</strain>
    </source>
</reference>
<name>A0A937CT89_9BURK</name>
<dbReference type="PIRSF" id="PIRSF029826">
    <property type="entry name" value="UCP029826_pph"/>
    <property type="match status" value="1"/>
</dbReference>
<accession>A0A937CT89</accession>
<dbReference type="Pfam" id="PF12643">
    <property type="entry name" value="MazG-like"/>
    <property type="match status" value="1"/>
</dbReference>
<dbReference type="Proteomes" id="UP000599109">
    <property type="component" value="Unassembled WGS sequence"/>
</dbReference>
<dbReference type="PANTHER" id="PTHR46523">
    <property type="entry name" value="DCTP PYROPHOSPHATASE 1"/>
    <property type="match status" value="1"/>
</dbReference>
<proteinExistence type="predicted"/>
<evidence type="ECO:0000313" key="1">
    <source>
        <dbReference type="EMBL" id="MBL0391383.1"/>
    </source>
</evidence>
<gene>
    <name evidence="1" type="ORF">JJ685_09555</name>
</gene>
<organism evidence="1 2">
    <name type="scientific">Ramlibacter monticola</name>
    <dbReference type="NCBI Taxonomy" id="1926872"/>
    <lineage>
        <taxon>Bacteria</taxon>
        <taxon>Pseudomonadati</taxon>
        <taxon>Pseudomonadota</taxon>
        <taxon>Betaproteobacteria</taxon>
        <taxon>Burkholderiales</taxon>
        <taxon>Comamonadaceae</taxon>
        <taxon>Ramlibacter</taxon>
    </lineage>
</organism>